<keyword evidence="5" id="KW-1185">Reference proteome</keyword>
<comment type="caution">
    <text evidence="4">The sequence shown here is derived from an EMBL/GenBank/DDBJ whole genome shotgun (WGS) entry which is preliminary data.</text>
</comment>
<organism evidence="4 5">
    <name type="scientific">Fusibacter tunisiensis</name>
    <dbReference type="NCBI Taxonomy" id="1008308"/>
    <lineage>
        <taxon>Bacteria</taxon>
        <taxon>Bacillati</taxon>
        <taxon>Bacillota</taxon>
        <taxon>Clostridia</taxon>
        <taxon>Eubacteriales</taxon>
        <taxon>Eubacteriales Family XII. Incertae Sedis</taxon>
        <taxon>Fusibacter</taxon>
    </lineage>
</organism>
<proteinExistence type="predicted"/>
<dbReference type="Gene3D" id="1.10.287.950">
    <property type="entry name" value="Methyl-accepting chemotaxis protein"/>
    <property type="match status" value="1"/>
</dbReference>
<dbReference type="PROSITE" id="PS50111">
    <property type="entry name" value="CHEMOTAXIS_TRANSDUC_2"/>
    <property type="match status" value="1"/>
</dbReference>
<dbReference type="EMBL" id="JAFBDT010000007">
    <property type="protein sequence ID" value="MBM7561704.1"/>
    <property type="molecule type" value="Genomic_DNA"/>
</dbReference>
<evidence type="ECO:0000313" key="4">
    <source>
        <dbReference type="EMBL" id="MBM7561704.1"/>
    </source>
</evidence>
<protein>
    <submittedName>
        <fullName evidence="4">Methyl-accepting chemotaxis protein</fullName>
    </submittedName>
</protein>
<gene>
    <name evidence="4" type="ORF">JOC49_001245</name>
</gene>
<evidence type="ECO:0000259" key="3">
    <source>
        <dbReference type="PROSITE" id="PS50111"/>
    </source>
</evidence>
<evidence type="ECO:0000256" key="2">
    <source>
        <dbReference type="PROSITE-ProRule" id="PRU00284"/>
    </source>
</evidence>
<reference evidence="4 5" key="1">
    <citation type="submission" date="2021-01" db="EMBL/GenBank/DDBJ databases">
        <title>Genomic Encyclopedia of Type Strains, Phase IV (KMG-IV): sequencing the most valuable type-strain genomes for metagenomic binning, comparative biology and taxonomic classification.</title>
        <authorList>
            <person name="Goeker M."/>
        </authorList>
    </citation>
    <scope>NUCLEOTIDE SEQUENCE [LARGE SCALE GENOMIC DNA]</scope>
    <source>
        <strain evidence="4 5">DSM 24436</strain>
    </source>
</reference>
<dbReference type="SUPFAM" id="SSF58104">
    <property type="entry name" value="Methyl-accepting chemotaxis protein (MCP) signaling domain"/>
    <property type="match status" value="1"/>
</dbReference>
<keyword evidence="1 2" id="KW-0807">Transducer</keyword>
<dbReference type="SMART" id="SM00283">
    <property type="entry name" value="MA"/>
    <property type="match status" value="1"/>
</dbReference>
<dbReference type="PANTHER" id="PTHR32089:SF112">
    <property type="entry name" value="LYSOZYME-LIKE PROTEIN-RELATED"/>
    <property type="match status" value="1"/>
</dbReference>
<name>A0ABS2MQN0_9FIRM</name>
<dbReference type="InterPro" id="IPR004089">
    <property type="entry name" value="MCPsignal_dom"/>
</dbReference>
<sequence length="510" mass="56013">MIYLAIGITSLFWAVILAVVLAIYRADSKVLAELVGKYADGNFLAESNKKMKSRGNRHIVKELEKLQLTMKDWLFNMLKSGLELSNSANLLKSSSDASLHHMTRIENQIHQIRDNSHNIASASMENASVAQELQSANDQMASDSQEYMGITENTLRTIQEGKQSIVGALDGINTVEANMKSAVEKVNSLELMMRSIQELTQGISKISEQTNLLALNASIESARAGEAGRGFAVVANEVTKLADESSRLAETIENKLDAIKSSIGEVVLEINGGMRATEALKEGNSTSVAHLDQMVKGAEDMLTFIQNISTSIQEQLKATEMLSGNVEKLAGISADSEEATDQTGEDVMVQKDKTLENATISGSIQTISDQLNAFVNRFDDALNEELFEAAGKLAEILAKGKIDNAYLTKFAEETGVTEFYITDETGVTVLSNNPAGIGFKIENDPKTQAYPFYRIIEDPSHRVAQRMMIRDIDGKYFKFIGVSRKDQRGVIQLGLSLEDLMKFRGRYALL</sequence>
<evidence type="ECO:0000313" key="5">
    <source>
        <dbReference type="Proteomes" id="UP000767854"/>
    </source>
</evidence>
<evidence type="ECO:0000256" key="1">
    <source>
        <dbReference type="ARBA" id="ARBA00023224"/>
    </source>
</evidence>
<dbReference type="RefSeq" id="WP_204663466.1">
    <property type="nucleotide sequence ID" value="NZ_JAFBDT010000007.1"/>
</dbReference>
<dbReference type="Proteomes" id="UP000767854">
    <property type="component" value="Unassembled WGS sequence"/>
</dbReference>
<dbReference type="Pfam" id="PF00015">
    <property type="entry name" value="MCPsignal"/>
    <property type="match status" value="1"/>
</dbReference>
<dbReference type="PANTHER" id="PTHR32089">
    <property type="entry name" value="METHYL-ACCEPTING CHEMOTAXIS PROTEIN MCPB"/>
    <property type="match status" value="1"/>
</dbReference>
<accession>A0ABS2MQN0</accession>
<feature type="domain" description="Methyl-accepting transducer" evidence="3">
    <location>
        <begin position="94"/>
        <end position="330"/>
    </location>
</feature>